<feature type="domain" description="HTH araC/xylS-type" evidence="3">
    <location>
        <begin position="145"/>
        <end position="243"/>
    </location>
</feature>
<evidence type="ECO:0000256" key="2">
    <source>
        <dbReference type="ARBA" id="ARBA00023163"/>
    </source>
</evidence>
<dbReference type="Pfam" id="PF12833">
    <property type="entry name" value="HTH_18"/>
    <property type="match status" value="1"/>
</dbReference>
<keyword evidence="1" id="KW-0805">Transcription regulation</keyword>
<evidence type="ECO:0000313" key="4">
    <source>
        <dbReference type="EMBL" id="EUD11732.1"/>
    </source>
</evidence>
<evidence type="ECO:0000313" key="5">
    <source>
        <dbReference type="Proteomes" id="UP000022311"/>
    </source>
</evidence>
<reference evidence="4 5" key="1">
    <citation type="submission" date="2014-01" db="EMBL/GenBank/DDBJ databases">
        <authorList>
            <person name="Durkin A.S."/>
            <person name="McCorrison J."/>
            <person name="Torralba M."/>
            <person name="Gillis M."/>
            <person name="Haft D.H."/>
            <person name="Methe B."/>
            <person name="Sutton G."/>
            <person name="Nelson K.E."/>
        </authorList>
    </citation>
    <scope>NUCLEOTIDE SEQUENCE [LARGE SCALE GENOMIC DNA]</scope>
    <source>
        <strain evidence="4 5">205/92</strain>
    </source>
</reference>
<dbReference type="Gene3D" id="1.10.10.60">
    <property type="entry name" value="Homeodomain-like"/>
    <property type="match status" value="1"/>
</dbReference>
<proteinExistence type="predicted"/>
<evidence type="ECO:0000259" key="3">
    <source>
        <dbReference type="PROSITE" id="PS01124"/>
    </source>
</evidence>
<organism evidence="4 5">
    <name type="scientific">Providencia alcalifaciens 205/92</name>
    <dbReference type="NCBI Taxonomy" id="1256988"/>
    <lineage>
        <taxon>Bacteria</taxon>
        <taxon>Pseudomonadati</taxon>
        <taxon>Pseudomonadota</taxon>
        <taxon>Gammaproteobacteria</taxon>
        <taxon>Enterobacterales</taxon>
        <taxon>Morganellaceae</taxon>
        <taxon>Providencia</taxon>
    </lineage>
</organism>
<dbReference type="SMART" id="SM00342">
    <property type="entry name" value="HTH_ARAC"/>
    <property type="match status" value="1"/>
</dbReference>
<dbReference type="SUPFAM" id="SSF46689">
    <property type="entry name" value="Homeodomain-like"/>
    <property type="match status" value="1"/>
</dbReference>
<sequence length="253" mass="29344">MLNPVECLKKEDVIKVYNSEVWLLTPNQGVRFVFDIHQDKAYEQCEIVKSSLLILNRVSVHIKSESVIFRSLKLARLSKLLAFMDMAFGKNSVKVKPSHWMALELDDPEICEDIKSCERWFLKQYMNPTEEFTFFISMLRQMESYCVIQFLFNQSRSGNTLIELGENYGVSYSHFRRLCNHALGGKVKNELRIWRMAQSLLENIEKDGNLTQLALNNGYASSSHFSNEIREMMGVSPRDLSNIIRLASIQNEN</sequence>
<dbReference type="PROSITE" id="PS01124">
    <property type="entry name" value="HTH_ARAC_FAMILY_2"/>
    <property type="match status" value="1"/>
</dbReference>
<dbReference type="GO" id="GO:0043565">
    <property type="term" value="F:sequence-specific DNA binding"/>
    <property type="evidence" value="ECO:0007669"/>
    <property type="project" value="InterPro"/>
</dbReference>
<dbReference type="AlphaFoldDB" id="A0AAV3M7P6"/>
<name>A0AAV3M7P6_9GAMM</name>
<dbReference type="InterPro" id="IPR009057">
    <property type="entry name" value="Homeodomain-like_sf"/>
</dbReference>
<dbReference type="GO" id="GO:0003700">
    <property type="term" value="F:DNA-binding transcription factor activity"/>
    <property type="evidence" value="ECO:0007669"/>
    <property type="project" value="InterPro"/>
</dbReference>
<keyword evidence="2" id="KW-0804">Transcription</keyword>
<dbReference type="RefSeq" id="WP_036961034.1">
    <property type="nucleotide sequence ID" value="NZ_JALD01000038.1"/>
</dbReference>
<comment type="caution">
    <text evidence="4">The sequence shown here is derived from an EMBL/GenBank/DDBJ whole genome shotgun (WGS) entry which is preliminary data.</text>
</comment>
<accession>A0AAV3M7P6</accession>
<gene>
    <name evidence="4" type="ORF">HMPREF1563_0276</name>
</gene>
<evidence type="ECO:0000256" key="1">
    <source>
        <dbReference type="ARBA" id="ARBA00023015"/>
    </source>
</evidence>
<protein>
    <submittedName>
        <fullName evidence="4">Invasion protein InvF</fullName>
    </submittedName>
</protein>
<dbReference type="InterPro" id="IPR018060">
    <property type="entry name" value="HTH_AraC"/>
</dbReference>
<dbReference type="EMBL" id="JALD01000038">
    <property type="protein sequence ID" value="EUD11732.1"/>
    <property type="molecule type" value="Genomic_DNA"/>
</dbReference>
<dbReference type="Proteomes" id="UP000022311">
    <property type="component" value="Unassembled WGS sequence"/>
</dbReference>